<proteinExistence type="predicted"/>
<evidence type="ECO:0000313" key="3">
    <source>
        <dbReference type="Proteomes" id="UP000321945"/>
    </source>
</evidence>
<evidence type="ECO:0000256" key="1">
    <source>
        <dbReference type="SAM" id="Phobius"/>
    </source>
</evidence>
<keyword evidence="1" id="KW-0472">Membrane</keyword>
<keyword evidence="3" id="KW-1185">Reference proteome</keyword>
<evidence type="ECO:0000313" key="2">
    <source>
        <dbReference type="EMBL" id="TXD70761.1"/>
    </source>
</evidence>
<evidence type="ECO:0008006" key="4">
    <source>
        <dbReference type="Google" id="ProtNLM"/>
    </source>
</evidence>
<dbReference type="AlphaFoldDB" id="A0A5C6YTC8"/>
<dbReference type="RefSeq" id="WP_111813672.1">
    <property type="nucleotide sequence ID" value="NZ_UEFO01000001.1"/>
</dbReference>
<comment type="caution">
    <text evidence="2">The sequence shown here is derived from an EMBL/GenBank/DDBJ whole genome shotgun (WGS) entry which is preliminary data.</text>
</comment>
<dbReference type="OrthoDB" id="1027344at2"/>
<organism evidence="2 3">
    <name type="scientific">Aequorivita lipolytica</name>
    <dbReference type="NCBI Taxonomy" id="153267"/>
    <lineage>
        <taxon>Bacteria</taxon>
        <taxon>Pseudomonadati</taxon>
        <taxon>Bacteroidota</taxon>
        <taxon>Flavobacteriia</taxon>
        <taxon>Flavobacteriales</taxon>
        <taxon>Flavobacteriaceae</taxon>
        <taxon>Aequorivita</taxon>
    </lineage>
</organism>
<dbReference type="EMBL" id="VORU01000001">
    <property type="protein sequence ID" value="TXD70761.1"/>
    <property type="molecule type" value="Genomic_DNA"/>
</dbReference>
<keyword evidence="1" id="KW-0812">Transmembrane</keyword>
<gene>
    <name evidence="2" type="ORF">ESV24_01320</name>
</gene>
<sequence length="108" mass="13714">MILLVRPKLLRKNFNGMTLWPFVVVKHHLMKEDMVFLNHEKIHLRQQVELLIVFFYLWYGLEFLYRFIQYRNRYKAYRNISFEREAYHHESDQFYLKKRKPYGFFKFL</sequence>
<dbReference type="Proteomes" id="UP000321945">
    <property type="component" value="Unassembled WGS sequence"/>
</dbReference>
<name>A0A5C6YTC8_9FLAO</name>
<feature type="transmembrane region" description="Helical" evidence="1">
    <location>
        <begin position="50"/>
        <end position="68"/>
    </location>
</feature>
<reference evidence="2 3" key="1">
    <citation type="submission" date="2019-08" db="EMBL/GenBank/DDBJ databases">
        <title>Genome of Aequorivita lipolytica Y10-2 (type strain).</title>
        <authorList>
            <person name="Bowman J.P."/>
        </authorList>
    </citation>
    <scope>NUCLEOTIDE SEQUENCE [LARGE SCALE GENOMIC DNA]</scope>
    <source>
        <strain evidence="2 3">Y10-2</strain>
    </source>
</reference>
<accession>A0A5C6YTC8</accession>
<keyword evidence="1" id="KW-1133">Transmembrane helix</keyword>
<protein>
    <recommendedName>
        <fullName evidence="4">DUF4157 domain-containing protein</fullName>
    </recommendedName>
</protein>